<evidence type="ECO:0000256" key="1">
    <source>
        <dbReference type="SAM" id="MobiDB-lite"/>
    </source>
</evidence>
<reference evidence="2 3" key="1">
    <citation type="submission" date="2024-09" db="EMBL/GenBank/DDBJ databases">
        <title>Chromosome-scale assembly of Riccia fluitans.</title>
        <authorList>
            <person name="Paukszto L."/>
            <person name="Sawicki J."/>
            <person name="Karawczyk K."/>
            <person name="Piernik-Szablinska J."/>
            <person name="Szczecinska M."/>
            <person name="Mazdziarz M."/>
        </authorList>
    </citation>
    <scope>NUCLEOTIDE SEQUENCE [LARGE SCALE GENOMIC DNA]</scope>
    <source>
        <strain evidence="2">Rf_01</strain>
        <tissue evidence="2">Aerial parts of the thallus</tissue>
    </source>
</reference>
<feature type="compositionally biased region" description="Low complexity" evidence="1">
    <location>
        <begin position="270"/>
        <end position="279"/>
    </location>
</feature>
<feature type="compositionally biased region" description="Polar residues" evidence="1">
    <location>
        <begin position="21"/>
        <end position="35"/>
    </location>
</feature>
<feature type="compositionally biased region" description="Basic and acidic residues" evidence="1">
    <location>
        <begin position="1271"/>
        <end position="1296"/>
    </location>
</feature>
<feature type="compositionally biased region" description="Pro residues" evidence="1">
    <location>
        <begin position="464"/>
        <end position="475"/>
    </location>
</feature>
<gene>
    <name evidence="2" type="ORF">R1flu_018195</name>
</gene>
<feature type="region of interest" description="Disordered" evidence="1">
    <location>
        <begin position="878"/>
        <end position="937"/>
    </location>
</feature>
<feature type="region of interest" description="Disordered" evidence="1">
    <location>
        <begin position="1259"/>
        <end position="1337"/>
    </location>
</feature>
<dbReference type="Proteomes" id="UP001605036">
    <property type="component" value="Unassembled WGS sequence"/>
</dbReference>
<feature type="region of interest" description="Disordered" evidence="1">
    <location>
        <begin position="1175"/>
        <end position="1237"/>
    </location>
</feature>
<feature type="compositionally biased region" description="Basic and acidic residues" evidence="1">
    <location>
        <begin position="379"/>
        <end position="419"/>
    </location>
</feature>
<feature type="region of interest" description="Disordered" evidence="1">
    <location>
        <begin position="157"/>
        <end position="722"/>
    </location>
</feature>
<dbReference type="PANTHER" id="PTHR31115">
    <property type="entry name" value="OS05G0107300 PROTEIN"/>
    <property type="match status" value="1"/>
</dbReference>
<dbReference type="PANTHER" id="PTHR31115:SF3">
    <property type="entry name" value="EXPRESSED PROTEIN"/>
    <property type="match status" value="1"/>
</dbReference>
<feature type="compositionally biased region" description="Basic and acidic residues" evidence="1">
    <location>
        <begin position="592"/>
        <end position="606"/>
    </location>
</feature>
<feature type="compositionally biased region" description="Basic and acidic residues" evidence="1">
    <location>
        <begin position="679"/>
        <end position="701"/>
    </location>
</feature>
<feature type="compositionally biased region" description="Polar residues" evidence="1">
    <location>
        <begin position="1"/>
        <end position="14"/>
    </location>
</feature>
<name>A0ABD1ZFC2_9MARC</name>
<feature type="compositionally biased region" description="Basic and acidic residues" evidence="1">
    <location>
        <begin position="36"/>
        <end position="45"/>
    </location>
</feature>
<feature type="compositionally biased region" description="Basic and acidic residues" evidence="1">
    <location>
        <begin position="878"/>
        <end position="891"/>
    </location>
</feature>
<dbReference type="InterPro" id="IPR019340">
    <property type="entry name" value="Histone_AcTrfase_su3"/>
</dbReference>
<feature type="compositionally biased region" description="Low complexity" evidence="1">
    <location>
        <begin position="547"/>
        <end position="560"/>
    </location>
</feature>
<proteinExistence type="predicted"/>
<feature type="region of interest" description="Disordered" evidence="1">
    <location>
        <begin position="796"/>
        <end position="818"/>
    </location>
</feature>
<feature type="compositionally biased region" description="Basic and acidic residues" evidence="1">
    <location>
        <begin position="629"/>
        <end position="640"/>
    </location>
</feature>
<protein>
    <submittedName>
        <fullName evidence="2">Uncharacterized protein</fullName>
    </submittedName>
</protein>
<keyword evidence="3" id="KW-1185">Reference proteome</keyword>
<feature type="compositionally biased region" description="Polar residues" evidence="1">
    <location>
        <begin position="172"/>
        <end position="190"/>
    </location>
</feature>
<sequence>MASNPKLDTSSSSPDGVPYGSQRSNHSNISTLERSGNTRDNHEGRMLVLGAAGAGGAVNSSGAGAGSASELPPLSQVLCLDTLTLGDQRGSRHLELRRATNAALGPLASEDSQLGSLQSKPLESFGPDELKRLRSSLVEQGKSARDRSRHFTEAIAKLDRFRNQSRKRSRPDPSTISLSQPASTERSLSSVGVGERPVASVHSMKGNSNAPNTHGGGGSDPGKGGDRNKPSAPNKRVRTSMADTRPDGRPSNMNSQRPPVLTERDRDVSRPSSSSLTSPSEEKERSTVVPGEGWEKTKMKGRRSGTKPDASVASLANGASEVDREHKWSGQQHRANAESRSRPSEGHGFRSGPVHGITSVHKSESSAAQLNGVSSRGTNKSEREVPHGREIPEKPEPAPKVDRPAKDHSKPSSNRDDSHPANPAGLTKAKAARAPRSSSGAGGVPAHLSRNASFGENRDRHAPPPKVQAPVPTAPPNRKRPAPSRSSSPPAQWAVQRPQKMARIARRVNHMPGAVAREEPIATTNESPVNRDNGAPSVGARSSTGLASGSGVARRVSVSGTHAHPQTKPKVTERVTTSVGLSESDESEDDAEKAKEKPKKQGDWEQKPAPPNGQKMGSLAAPAKKTRVATKEEGVGDGVRRQGRSGRGAVGPRTSMVSPVVEKVEPSGNAKQLRSVRVGPEKHERLGRPPTKKDSTSDRKPLTRPRRPVGNGVSEVSGESDDDREELLNAVNKAINASGLACTNIFWKQMEPYFAHLTPADMETLQQLSKDLEEGDTALRIPPVGEHSVKVELQLDHSPPVSPGADSSGGRSTSITNGGIDMDGVMFAQSCKDKTDIGKVAKKGVTCQWFERVLPLSQRLLAALIAENDIDEVKRMENSSYDDTHYGRKDQSPSGPGSTSESDRLDDDSDSEIVRNDSDRWTTGGREGLPNGHYGRNAGMSVLRSELGGDDEDILWTPENNTGPVVKQEVGDDGMMKEERGARSSSSNLTAWELHYQRMTVDERILIELQTVGINVEPVTDPAQREDDEICEEIRKLQRALSDQVAINKFRIHNLEKKILVQKEKEDIDRERLAMDKLVEIAYNKRMGTRASSGGKSSASKGAKAAGLAMVKRLLAKVRAYEAGKRCLDGALRDLLLGAAPKEIDSSAVFSGGAETITPASAPNPTASLCLDTAATTASPQPSKATTPLLSEGPAGRSVVRRTEVKSEKDVSTEIRQQTILSTSERSKGKEEGWPSRAKEREVYLEDVAGGSVMRDVNAIGTPVLGGTKGKRSERDGKSHGKESHSRGDSAKRARQADTANAKPERKTKTKPRQKTAPLTKAVNGLLAKPTGESPKDKYAIPSSQLIVPQVKPKEEVLAVAAPVVGHSILPDTEEPVDLSNIPLPGIEDLGVIDLGGQATDLGSWLTDFDEDVNLHQGDYVMGLEVPMDDLSDLGMML</sequence>
<feature type="compositionally biased region" description="Polar residues" evidence="1">
    <location>
        <begin position="365"/>
        <end position="378"/>
    </location>
</feature>
<comment type="caution">
    <text evidence="2">The sequence shown here is derived from an EMBL/GenBank/DDBJ whole genome shotgun (WGS) entry which is preliminary data.</text>
</comment>
<accession>A0ABD1ZFC2</accession>
<feature type="compositionally biased region" description="Basic and acidic residues" evidence="1">
    <location>
        <begin position="1225"/>
        <end position="1237"/>
    </location>
</feature>
<feature type="compositionally biased region" description="Basic and acidic residues" evidence="1">
    <location>
        <begin position="335"/>
        <end position="348"/>
    </location>
</feature>
<feature type="compositionally biased region" description="Polar residues" evidence="1">
    <location>
        <begin position="1214"/>
        <end position="1224"/>
    </location>
</feature>
<evidence type="ECO:0000313" key="2">
    <source>
        <dbReference type="EMBL" id="KAL2650067.1"/>
    </source>
</evidence>
<feature type="compositionally biased region" description="Polar residues" evidence="1">
    <location>
        <begin position="1175"/>
        <end position="1189"/>
    </location>
</feature>
<dbReference type="Pfam" id="PF10198">
    <property type="entry name" value="Ada3"/>
    <property type="match status" value="1"/>
</dbReference>
<organism evidence="2 3">
    <name type="scientific">Riccia fluitans</name>
    <dbReference type="NCBI Taxonomy" id="41844"/>
    <lineage>
        <taxon>Eukaryota</taxon>
        <taxon>Viridiplantae</taxon>
        <taxon>Streptophyta</taxon>
        <taxon>Embryophyta</taxon>
        <taxon>Marchantiophyta</taxon>
        <taxon>Marchantiopsida</taxon>
        <taxon>Marchantiidae</taxon>
        <taxon>Marchantiales</taxon>
        <taxon>Ricciaceae</taxon>
        <taxon>Riccia</taxon>
    </lineage>
</organism>
<evidence type="ECO:0000313" key="3">
    <source>
        <dbReference type="Proteomes" id="UP001605036"/>
    </source>
</evidence>
<feature type="compositionally biased region" description="Low complexity" evidence="1">
    <location>
        <begin position="428"/>
        <end position="439"/>
    </location>
</feature>
<feature type="region of interest" description="Disordered" evidence="1">
    <location>
        <begin position="1"/>
        <end position="48"/>
    </location>
</feature>
<dbReference type="EMBL" id="JBHFFA010000001">
    <property type="protein sequence ID" value="KAL2650067.1"/>
    <property type="molecule type" value="Genomic_DNA"/>
</dbReference>
<feature type="compositionally biased region" description="Basic and acidic residues" evidence="1">
    <location>
        <begin position="1201"/>
        <end position="1213"/>
    </location>
</feature>